<dbReference type="EMBL" id="CP002630">
    <property type="protein sequence ID" value="AEB12344.1"/>
    <property type="molecule type" value="Genomic_DNA"/>
</dbReference>
<organism evidence="1 2">
    <name type="scientific">Marinithermus hydrothermalis (strain DSM 14884 / JCM 11576 / T1)</name>
    <dbReference type="NCBI Taxonomy" id="869210"/>
    <lineage>
        <taxon>Bacteria</taxon>
        <taxon>Thermotogati</taxon>
        <taxon>Deinococcota</taxon>
        <taxon>Deinococci</taxon>
        <taxon>Thermales</taxon>
        <taxon>Thermaceae</taxon>
        <taxon>Marinithermus</taxon>
    </lineage>
</organism>
<dbReference type="KEGG" id="mhd:Marky_1609"/>
<name>F2NK95_MARHT</name>
<sequence>MVLEREIELNVPFNGPLQEAKARLLAPEVVFAPVSVLKDLRREGTVVEGRLSTSIALFGEVSFPFRSQLRAEGEAAVLEALPLEAPFWAELSGRGEARGSHLHYRVRLRVHAEIPEGEKWGGRAFRRLAEATFQRTLERVLAQLAAELAAG</sequence>
<evidence type="ECO:0000313" key="2">
    <source>
        <dbReference type="Proteomes" id="UP000007030"/>
    </source>
</evidence>
<dbReference type="InterPro" id="IPR024219">
    <property type="entry name" value="DUF3809"/>
</dbReference>
<keyword evidence="2" id="KW-1185">Reference proteome</keyword>
<dbReference type="Proteomes" id="UP000007030">
    <property type="component" value="Chromosome"/>
</dbReference>
<dbReference type="eggNOG" id="ENOG5033K0E">
    <property type="taxonomic scope" value="Bacteria"/>
</dbReference>
<protein>
    <recommendedName>
        <fullName evidence="3">Polyketide cyclase/dehydrase</fullName>
    </recommendedName>
</protein>
<proteinExistence type="predicted"/>
<dbReference type="Pfam" id="PF12723">
    <property type="entry name" value="DUF3809"/>
    <property type="match status" value="1"/>
</dbReference>
<dbReference type="RefSeq" id="WP_013704391.1">
    <property type="nucleotide sequence ID" value="NC_015387.1"/>
</dbReference>
<evidence type="ECO:0000313" key="1">
    <source>
        <dbReference type="EMBL" id="AEB12344.1"/>
    </source>
</evidence>
<dbReference type="STRING" id="869210.Marky_1609"/>
<dbReference type="OrthoDB" id="26158at2"/>
<dbReference type="AlphaFoldDB" id="F2NK95"/>
<gene>
    <name evidence="1" type="ordered locus">Marky_1609</name>
</gene>
<accession>F2NK95</accession>
<reference evidence="1 2" key="1">
    <citation type="journal article" date="2012" name="Stand. Genomic Sci.">
        <title>Complete genome sequence of the aerobic, heterotroph Marinithermus hydrothermalis type strain (T1(T)) from a deep-sea hydrothermal vent chimney.</title>
        <authorList>
            <person name="Copeland A."/>
            <person name="Gu W."/>
            <person name="Yasawong M."/>
            <person name="Lapidus A."/>
            <person name="Lucas S."/>
            <person name="Deshpande S."/>
            <person name="Pagani I."/>
            <person name="Tapia R."/>
            <person name="Cheng J.F."/>
            <person name="Goodwin L.A."/>
            <person name="Pitluck S."/>
            <person name="Liolios K."/>
            <person name="Ivanova N."/>
            <person name="Mavromatis K."/>
            <person name="Mikhailova N."/>
            <person name="Pati A."/>
            <person name="Chen A."/>
            <person name="Palaniappan K."/>
            <person name="Land M."/>
            <person name="Pan C."/>
            <person name="Brambilla E.M."/>
            <person name="Rohde M."/>
            <person name="Tindall B.J."/>
            <person name="Sikorski J."/>
            <person name="Goker M."/>
            <person name="Detter J.C."/>
            <person name="Bristow J."/>
            <person name="Eisen J.A."/>
            <person name="Markowitz V."/>
            <person name="Hugenholtz P."/>
            <person name="Kyrpides N.C."/>
            <person name="Klenk H.P."/>
            <person name="Woyke T."/>
        </authorList>
    </citation>
    <scope>NUCLEOTIDE SEQUENCE [LARGE SCALE GENOMIC DNA]</scope>
    <source>
        <strain evidence="2">DSM 14884 / JCM 11576 / T1</strain>
    </source>
</reference>
<dbReference type="HOGENOM" id="CLU_1710264_0_0_0"/>
<dbReference type="Gene3D" id="3.30.530.70">
    <property type="entry name" value="Uncharacterised protein PF12723, DUF3809"/>
    <property type="match status" value="1"/>
</dbReference>
<evidence type="ECO:0008006" key="3">
    <source>
        <dbReference type="Google" id="ProtNLM"/>
    </source>
</evidence>